<name>A0AAW3ZER5_9GAMM</name>
<evidence type="ECO:0000256" key="1">
    <source>
        <dbReference type="SAM" id="Phobius"/>
    </source>
</evidence>
<keyword evidence="1" id="KW-0812">Transmembrane</keyword>
<feature type="transmembrane region" description="Helical" evidence="1">
    <location>
        <begin position="77"/>
        <end position="94"/>
    </location>
</feature>
<feature type="transmembrane region" description="Helical" evidence="1">
    <location>
        <begin position="184"/>
        <end position="207"/>
    </location>
</feature>
<dbReference type="RefSeq" id="WP_192027973.1">
    <property type="nucleotide sequence ID" value="NZ_JACYTR010000003.1"/>
</dbReference>
<proteinExistence type="predicted"/>
<dbReference type="EMBL" id="JACYTR010000003">
    <property type="protein sequence ID" value="MBD8524628.1"/>
    <property type="molecule type" value="Genomic_DNA"/>
</dbReference>
<protein>
    <submittedName>
        <fullName evidence="2">Uncharacterized protein</fullName>
    </submittedName>
</protein>
<accession>A0AAW3ZER5</accession>
<gene>
    <name evidence="2" type="ORF">IFO71_02640</name>
</gene>
<evidence type="ECO:0000313" key="3">
    <source>
        <dbReference type="Proteomes" id="UP000613768"/>
    </source>
</evidence>
<feature type="transmembrane region" description="Helical" evidence="1">
    <location>
        <begin position="106"/>
        <end position="125"/>
    </location>
</feature>
<keyword evidence="3" id="KW-1185">Reference proteome</keyword>
<keyword evidence="1" id="KW-1133">Transmembrane helix</keyword>
<dbReference type="Proteomes" id="UP000613768">
    <property type="component" value="Unassembled WGS sequence"/>
</dbReference>
<organism evidence="2 3">
    <name type="scientific">Pseudomarimonas arenosa</name>
    <dbReference type="NCBI Taxonomy" id="2774145"/>
    <lineage>
        <taxon>Bacteria</taxon>
        <taxon>Pseudomonadati</taxon>
        <taxon>Pseudomonadota</taxon>
        <taxon>Gammaproteobacteria</taxon>
        <taxon>Lysobacterales</taxon>
        <taxon>Lysobacteraceae</taxon>
        <taxon>Pseudomarimonas</taxon>
    </lineage>
</organism>
<keyword evidence="1" id="KW-0472">Membrane</keyword>
<comment type="caution">
    <text evidence="2">The sequence shown here is derived from an EMBL/GenBank/DDBJ whole genome shotgun (WGS) entry which is preliminary data.</text>
</comment>
<feature type="transmembrane region" description="Helical" evidence="1">
    <location>
        <begin position="44"/>
        <end position="65"/>
    </location>
</feature>
<dbReference type="AlphaFoldDB" id="A0AAW3ZER5"/>
<feature type="transmembrane region" description="Helical" evidence="1">
    <location>
        <begin position="132"/>
        <end position="153"/>
    </location>
</feature>
<reference evidence="2 3" key="1">
    <citation type="submission" date="2020-09" db="EMBL/GenBank/DDBJ databases">
        <title>Pseudoxanthomonas sp. CAU 1598 isolated from sand of Yaerae Beach.</title>
        <authorList>
            <person name="Kim W."/>
        </authorList>
    </citation>
    <scope>NUCLEOTIDE SEQUENCE [LARGE SCALE GENOMIC DNA]</scope>
    <source>
        <strain evidence="2 3">CAU 1598</strain>
    </source>
</reference>
<sequence>MQASSAMRWLGAIMSAAGFAVIGGQVLRLWLDTSAWGDERWVGYVPRLLITEFVLLGVTLVAASLCSKTRRWSNRALIVAGFLFAFFAPSIYVAGRLGDDPLVDYLLLLIGLRFLLLVTSSAAGLQHLIGQTAVSICILILVILSMLVLTALVPMPLGDIDTALLDRLIPWNASTGWEREPQRAMATVLVYCLAMVCVELLLIGPGVRPLPRRRR</sequence>
<evidence type="ECO:0000313" key="2">
    <source>
        <dbReference type="EMBL" id="MBD8524628.1"/>
    </source>
</evidence>